<evidence type="ECO:0000313" key="2">
    <source>
        <dbReference type="Proteomes" id="UP000028582"/>
    </source>
</evidence>
<accession>A0A080YWV7</accession>
<sequence length="36" mass="4111">MPITEITKAVARISEAFNAKFIQKKKLEKLLGSLRH</sequence>
<evidence type="ECO:0000313" key="1">
    <source>
        <dbReference type="EMBL" id="ETO58868.1"/>
    </source>
</evidence>
<reference evidence="1 2" key="1">
    <citation type="submission" date="2013-11" db="EMBL/GenBank/DDBJ databases">
        <title>The Genome Sequence of Phytophthora parasitica P1976.</title>
        <authorList>
            <consortium name="The Broad Institute Genomics Platform"/>
            <person name="Russ C."/>
            <person name="Tyler B."/>
            <person name="Panabieres F."/>
            <person name="Shan W."/>
            <person name="Tripathy S."/>
            <person name="Grunwald N."/>
            <person name="Machado M."/>
            <person name="Johnson C.S."/>
            <person name="Walker B."/>
            <person name="Young S."/>
            <person name="Zeng Q."/>
            <person name="Gargeya S."/>
            <person name="Fitzgerald M."/>
            <person name="Haas B."/>
            <person name="Abouelleil A."/>
            <person name="Allen A.W."/>
            <person name="Alvarado L."/>
            <person name="Arachchi H.M."/>
            <person name="Berlin A.M."/>
            <person name="Chapman S.B."/>
            <person name="Gainer-Dewar J."/>
            <person name="Goldberg J."/>
            <person name="Griggs A."/>
            <person name="Gujja S."/>
            <person name="Hansen M."/>
            <person name="Howarth C."/>
            <person name="Imamovic A."/>
            <person name="Ireland A."/>
            <person name="Larimer J."/>
            <person name="McCowan C."/>
            <person name="Murphy C."/>
            <person name="Pearson M."/>
            <person name="Poon T.W."/>
            <person name="Priest M."/>
            <person name="Roberts A."/>
            <person name="Saif S."/>
            <person name="Shea T."/>
            <person name="Sisk P."/>
            <person name="Sykes S."/>
            <person name="Wortman J."/>
            <person name="Nusbaum C."/>
            <person name="Birren B."/>
        </authorList>
    </citation>
    <scope>NUCLEOTIDE SEQUENCE [LARGE SCALE GENOMIC DNA]</scope>
    <source>
        <strain evidence="1 2">P1976</strain>
    </source>
</reference>
<dbReference type="EMBL" id="ANJA01004675">
    <property type="protein sequence ID" value="ETO58868.1"/>
    <property type="molecule type" value="Genomic_DNA"/>
</dbReference>
<proteinExistence type="predicted"/>
<name>A0A080YWV7_PHYNI</name>
<protein>
    <submittedName>
        <fullName evidence="1">Uncharacterized protein</fullName>
    </submittedName>
</protein>
<comment type="caution">
    <text evidence="1">The sequence shown here is derived from an EMBL/GenBank/DDBJ whole genome shotgun (WGS) entry which is preliminary data.</text>
</comment>
<gene>
    <name evidence="1" type="ORF">F444_22756</name>
</gene>
<feature type="non-terminal residue" evidence="1">
    <location>
        <position position="36"/>
    </location>
</feature>
<organism evidence="1 2">
    <name type="scientific">Phytophthora nicotianae P1976</name>
    <dbReference type="NCBI Taxonomy" id="1317066"/>
    <lineage>
        <taxon>Eukaryota</taxon>
        <taxon>Sar</taxon>
        <taxon>Stramenopiles</taxon>
        <taxon>Oomycota</taxon>
        <taxon>Peronosporomycetes</taxon>
        <taxon>Peronosporales</taxon>
        <taxon>Peronosporaceae</taxon>
        <taxon>Phytophthora</taxon>
    </lineage>
</organism>
<dbReference type="Proteomes" id="UP000028582">
    <property type="component" value="Unassembled WGS sequence"/>
</dbReference>
<dbReference type="AlphaFoldDB" id="A0A080YWV7"/>